<organism evidence="1 2">
    <name type="scientific">Zobellia amurskyensis</name>
    <dbReference type="NCBI Taxonomy" id="248905"/>
    <lineage>
        <taxon>Bacteria</taxon>
        <taxon>Pseudomonadati</taxon>
        <taxon>Bacteroidota</taxon>
        <taxon>Flavobacteriia</taxon>
        <taxon>Flavobacteriales</taxon>
        <taxon>Flavobacteriaceae</taxon>
        <taxon>Zobellia</taxon>
    </lineage>
</organism>
<gene>
    <name evidence="1" type="ORF">D9O36_14705</name>
</gene>
<dbReference type="AlphaFoldDB" id="A0A7X3D2X9"/>
<reference evidence="1 2" key="1">
    <citation type="journal article" date="2019" name="Mar. Drugs">
        <title>Comparative Genomics and CAZyme Genome Repertoires of Marine Zobellia amurskyensis KMM 3526(T) and Zobellia laminariae KMM 3676(T).</title>
        <authorList>
            <person name="Chernysheva N."/>
            <person name="Bystritskaya E."/>
            <person name="Stenkova A."/>
            <person name="Golovkin I."/>
            <person name="Nedashkovskaya O."/>
            <person name="Isaeva M."/>
        </authorList>
    </citation>
    <scope>NUCLEOTIDE SEQUENCE [LARGE SCALE GENOMIC DNA]</scope>
    <source>
        <strain evidence="1 2">KMM 3526</strain>
    </source>
</reference>
<proteinExistence type="predicted"/>
<dbReference type="InterPro" id="IPR029024">
    <property type="entry name" value="TerB-like"/>
</dbReference>
<keyword evidence="2" id="KW-1185">Reference proteome</keyword>
<protein>
    <recommendedName>
        <fullName evidence="3">Co-chaperone DjlA N-terminal domain-containing protein</fullName>
    </recommendedName>
</protein>
<dbReference type="SUPFAM" id="SSF158682">
    <property type="entry name" value="TerB-like"/>
    <property type="match status" value="1"/>
</dbReference>
<dbReference type="Gene3D" id="1.10.3680.10">
    <property type="entry name" value="TerB-like"/>
    <property type="match status" value="1"/>
</dbReference>
<dbReference type="Proteomes" id="UP000540519">
    <property type="component" value="Unassembled WGS sequence"/>
</dbReference>
<sequence length="117" mass="13243">MKTKILEKVQFEETEKKAIHVMTNEVILADGTVHPSELSAMKELQEQIGMGPDLIEEARKTTVEDALVSLHNMSYPKKKVLAQILEDMAISDNHLHDNEMQLIIQTFKNIGIGEETE</sequence>
<accession>A0A7X3D2X9</accession>
<dbReference type="OrthoDB" id="1450066at2"/>
<evidence type="ECO:0000313" key="1">
    <source>
        <dbReference type="EMBL" id="MUH37100.1"/>
    </source>
</evidence>
<dbReference type="EMBL" id="RCNR01000031">
    <property type="protein sequence ID" value="MUH37100.1"/>
    <property type="molecule type" value="Genomic_DNA"/>
</dbReference>
<comment type="caution">
    <text evidence="1">The sequence shown here is derived from an EMBL/GenBank/DDBJ whole genome shotgun (WGS) entry which is preliminary data.</text>
</comment>
<name>A0A7X3D2X9_9FLAO</name>
<evidence type="ECO:0008006" key="3">
    <source>
        <dbReference type="Google" id="ProtNLM"/>
    </source>
</evidence>
<evidence type="ECO:0000313" key="2">
    <source>
        <dbReference type="Proteomes" id="UP000540519"/>
    </source>
</evidence>
<dbReference type="RefSeq" id="WP_155600485.1">
    <property type="nucleotide sequence ID" value="NZ_RCNR01000031.1"/>
</dbReference>